<dbReference type="EMBL" id="JANJOU010000003">
    <property type="protein sequence ID" value="MCR0981504.1"/>
    <property type="molecule type" value="Genomic_DNA"/>
</dbReference>
<sequence length="53" mass="5512">MTEKSTVIRTTPKEVADSGRVSTGGLQRTIVRTAPKAVADSGRVSTGGLQRAI</sequence>
<comment type="caution">
    <text evidence="2">The sequence shown here is derived from an EMBL/GenBank/DDBJ whole genome shotgun (WGS) entry which is preliminary data.</text>
</comment>
<protein>
    <recommendedName>
        <fullName evidence="4">FXSXX-COOH protein</fullName>
    </recommendedName>
</protein>
<evidence type="ECO:0008006" key="4">
    <source>
        <dbReference type="Google" id="ProtNLM"/>
    </source>
</evidence>
<organism evidence="2 3">
    <name type="scientific">Roseomonas populi</name>
    <dbReference type="NCBI Taxonomy" id="3121582"/>
    <lineage>
        <taxon>Bacteria</taxon>
        <taxon>Pseudomonadati</taxon>
        <taxon>Pseudomonadota</taxon>
        <taxon>Alphaproteobacteria</taxon>
        <taxon>Acetobacterales</taxon>
        <taxon>Roseomonadaceae</taxon>
        <taxon>Roseomonas</taxon>
    </lineage>
</organism>
<evidence type="ECO:0000313" key="2">
    <source>
        <dbReference type="EMBL" id="MCR0981504.1"/>
    </source>
</evidence>
<gene>
    <name evidence="2" type="ORF">NRP21_05530</name>
</gene>
<reference evidence="2 3" key="1">
    <citation type="submission" date="2022-06" db="EMBL/GenBank/DDBJ databases">
        <title>Roseomonas CN29.</title>
        <authorList>
            <person name="Cheng Y."/>
            <person name="He X."/>
        </authorList>
    </citation>
    <scope>NUCLEOTIDE SEQUENCE [LARGE SCALE GENOMIC DNA]</scope>
    <source>
        <strain evidence="2 3">CN29</strain>
    </source>
</reference>
<proteinExistence type="predicted"/>
<accession>A0ABT1X198</accession>
<evidence type="ECO:0000256" key="1">
    <source>
        <dbReference type="SAM" id="MobiDB-lite"/>
    </source>
</evidence>
<keyword evidence="3" id="KW-1185">Reference proteome</keyword>
<dbReference type="RefSeq" id="WP_257715180.1">
    <property type="nucleotide sequence ID" value="NZ_JANJOU010000003.1"/>
</dbReference>
<dbReference type="Proteomes" id="UP001524642">
    <property type="component" value="Unassembled WGS sequence"/>
</dbReference>
<feature type="region of interest" description="Disordered" evidence="1">
    <location>
        <begin position="1"/>
        <end position="21"/>
    </location>
</feature>
<name>A0ABT1X198_9PROT</name>
<evidence type="ECO:0000313" key="3">
    <source>
        <dbReference type="Proteomes" id="UP001524642"/>
    </source>
</evidence>